<organism evidence="1 2">
    <name type="scientific">Lupinus albus</name>
    <name type="common">White lupine</name>
    <name type="synonym">Lupinus termis</name>
    <dbReference type="NCBI Taxonomy" id="3870"/>
    <lineage>
        <taxon>Eukaryota</taxon>
        <taxon>Viridiplantae</taxon>
        <taxon>Streptophyta</taxon>
        <taxon>Embryophyta</taxon>
        <taxon>Tracheophyta</taxon>
        <taxon>Spermatophyta</taxon>
        <taxon>Magnoliopsida</taxon>
        <taxon>eudicotyledons</taxon>
        <taxon>Gunneridae</taxon>
        <taxon>Pentapetalae</taxon>
        <taxon>rosids</taxon>
        <taxon>fabids</taxon>
        <taxon>Fabales</taxon>
        <taxon>Fabaceae</taxon>
        <taxon>Papilionoideae</taxon>
        <taxon>50 kb inversion clade</taxon>
        <taxon>genistoids sensu lato</taxon>
        <taxon>core genistoids</taxon>
        <taxon>Genisteae</taxon>
        <taxon>Lupinus</taxon>
    </lineage>
</organism>
<accession>A0A6A4QNB3</accession>
<dbReference type="EMBL" id="WOCE01000005">
    <property type="protein sequence ID" value="KAE9614484.1"/>
    <property type="molecule type" value="Genomic_DNA"/>
</dbReference>
<evidence type="ECO:0000313" key="1">
    <source>
        <dbReference type="EMBL" id="KAE9614484.1"/>
    </source>
</evidence>
<keyword evidence="2" id="KW-1185">Reference proteome</keyword>
<name>A0A6A4QNB3_LUPAL</name>
<protein>
    <submittedName>
        <fullName evidence="1">Uncharacterized protein</fullName>
    </submittedName>
</protein>
<dbReference type="Proteomes" id="UP000447434">
    <property type="component" value="Chromosome 5"/>
</dbReference>
<sequence>MITAQKQKVSNLPHNKITAISSLGLLPSLNSTAIPFSPRRIPSAAESLPPSSGRSSEKLSLPQSFSCYESELLLLHSQFQSSFFHEQAKMSFTSVSDFGFDRVAYFPEQLADLLSDVACLLPSGLRCDVTRSLILLVNRKVISHFNSIKFGFLFC</sequence>
<dbReference type="OrthoDB" id="2196187at2759"/>
<evidence type="ECO:0000313" key="2">
    <source>
        <dbReference type="Proteomes" id="UP000447434"/>
    </source>
</evidence>
<comment type="caution">
    <text evidence="1">The sequence shown here is derived from an EMBL/GenBank/DDBJ whole genome shotgun (WGS) entry which is preliminary data.</text>
</comment>
<proteinExistence type="predicted"/>
<dbReference type="AlphaFoldDB" id="A0A6A4QNB3"/>
<reference evidence="2" key="1">
    <citation type="journal article" date="2020" name="Nat. Commun.">
        <title>Genome sequence of the cluster root forming white lupin.</title>
        <authorList>
            <person name="Hufnagel B."/>
            <person name="Marques A."/>
            <person name="Soriano A."/>
            <person name="Marques L."/>
            <person name="Divol F."/>
            <person name="Doumas P."/>
            <person name="Sallet E."/>
            <person name="Mancinotti D."/>
            <person name="Carrere S."/>
            <person name="Marande W."/>
            <person name="Arribat S."/>
            <person name="Keller J."/>
            <person name="Huneau C."/>
            <person name="Blein T."/>
            <person name="Aime D."/>
            <person name="Laguerre M."/>
            <person name="Taylor J."/>
            <person name="Schubert V."/>
            <person name="Nelson M."/>
            <person name="Geu-Flores F."/>
            <person name="Crespi M."/>
            <person name="Gallardo-Guerrero K."/>
            <person name="Delaux P.-M."/>
            <person name="Salse J."/>
            <person name="Berges H."/>
            <person name="Guyot R."/>
            <person name="Gouzy J."/>
            <person name="Peret B."/>
        </authorList>
    </citation>
    <scope>NUCLEOTIDE SEQUENCE [LARGE SCALE GENOMIC DNA]</scope>
    <source>
        <strain evidence="2">cv. Amiga</strain>
    </source>
</reference>
<gene>
    <name evidence="1" type="ORF">Lalb_Chr05g0228661</name>
</gene>